<dbReference type="EMBL" id="VSDQ01000718">
    <property type="protein sequence ID" value="TYA71412.1"/>
    <property type="molecule type" value="Genomic_DNA"/>
</dbReference>
<dbReference type="OrthoDB" id="9812600at2"/>
<gene>
    <name evidence="2" type="ORF">FUA24_17665</name>
</gene>
<feature type="domain" description="Methyltransferase FkbM" evidence="1">
    <location>
        <begin position="98"/>
        <end position="256"/>
    </location>
</feature>
<dbReference type="Pfam" id="PF05050">
    <property type="entry name" value="Methyltransf_21"/>
    <property type="match status" value="1"/>
</dbReference>
<reference evidence="2 3" key="1">
    <citation type="submission" date="2019-08" db="EMBL/GenBank/DDBJ databases">
        <title>Seonamhaeicola sediminis sp. nov., isolated from marine sediment.</title>
        <authorList>
            <person name="Cao W.R."/>
        </authorList>
    </citation>
    <scope>NUCLEOTIDE SEQUENCE [LARGE SCALE GENOMIC DNA]</scope>
    <source>
        <strain evidence="2 3">B011</strain>
    </source>
</reference>
<keyword evidence="2" id="KW-0489">Methyltransferase</keyword>
<dbReference type="GO" id="GO:0008168">
    <property type="term" value="F:methyltransferase activity"/>
    <property type="evidence" value="ECO:0007669"/>
    <property type="project" value="UniProtKB-KW"/>
</dbReference>
<evidence type="ECO:0000313" key="3">
    <source>
        <dbReference type="Proteomes" id="UP000323930"/>
    </source>
</evidence>
<comment type="caution">
    <text evidence="2">The sequence shown here is derived from an EMBL/GenBank/DDBJ whole genome shotgun (WGS) entry which is preliminary data.</text>
</comment>
<organism evidence="2 3">
    <name type="scientific">Seonamhaeicola marinus</name>
    <dbReference type="NCBI Taxonomy" id="1912246"/>
    <lineage>
        <taxon>Bacteria</taxon>
        <taxon>Pseudomonadati</taxon>
        <taxon>Bacteroidota</taxon>
        <taxon>Flavobacteriia</taxon>
        <taxon>Flavobacteriales</taxon>
        <taxon>Flavobacteriaceae</taxon>
    </lineage>
</organism>
<dbReference type="InterPro" id="IPR029063">
    <property type="entry name" value="SAM-dependent_MTases_sf"/>
</dbReference>
<dbReference type="Gene3D" id="3.40.50.150">
    <property type="entry name" value="Vaccinia Virus protein VP39"/>
    <property type="match status" value="1"/>
</dbReference>
<dbReference type="InterPro" id="IPR006342">
    <property type="entry name" value="FkbM_mtfrase"/>
</dbReference>
<name>A0A5D0HPW7_9FLAO</name>
<sequence length="273" mass="31828">MSNLKKLRKIYRFFFPDNRPPEEKFKGFLEKNSEIATFNYENNIYDIITKHGIKLKVRDHLHSDYSVFRQIFNFEEFGIVSTLINLNFSNSERLIVIDSGANVGYTTLYLNKHINSKKMYTYAVEPSPENVNIFRTNVFELNNLTNVKIYSKALSHKKGVNYNISNGFRDGKDWSIETIENSKGEIEGITIDEIIQENHIEVISLLKIDIEGAERFIFNKENDTSFLNKTKILAIEIHDEYDIRESIYDILKSYGFFLLESGELTIGLNKAYI</sequence>
<dbReference type="NCBIfam" id="TIGR01444">
    <property type="entry name" value="fkbM_fam"/>
    <property type="match status" value="1"/>
</dbReference>
<evidence type="ECO:0000313" key="2">
    <source>
        <dbReference type="EMBL" id="TYA71412.1"/>
    </source>
</evidence>
<dbReference type="RefSeq" id="WP_148544397.1">
    <property type="nucleotide sequence ID" value="NZ_VSDQ01000718.1"/>
</dbReference>
<dbReference type="GO" id="GO:0032259">
    <property type="term" value="P:methylation"/>
    <property type="evidence" value="ECO:0007669"/>
    <property type="project" value="UniProtKB-KW"/>
</dbReference>
<proteinExistence type="predicted"/>
<dbReference type="PANTHER" id="PTHR34203:SF15">
    <property type="entry name" value="SLL1173 PROTEIN"/>
    <property type="match status" value="1"/>
</dbReference>
<dbReference type="PANTHER" id="PTHR34203">
    <property type="entry name" value="METHYLTRANSFERASE, FKBM FAMILY PROTEIN"/>
    <property type="match status" value="1"/>
</dbReference>
<keyword evidence="2" id="KW-0808">Transferase</keyword>
<evidence type="ECO:0000259" key="1">
    <source>
        <dbReference type="Pfam" id="PF05050"/>
    </source>
</evidence>
<accession>A0A5D0HPW7</accession>
<keyword evidence="3" id="KW-1185">Reference proteome</keyword>
<dbReference type="AlphaFoldDB" id="A0A5D0HPW7"/>
<dbReference type="Proteomes" id="UP000323930">
    <property type="component" value="Unassembled WGS sequence"/>
</dbReference>
<dbReference type="SUPFAM" id="SSF53335">
    <property type="entry name" value="S-adenosyl-L-methionine-dependent methyltransferases"/>
    <property type="match status" value="1"/>
</dbReference>
<dbReference type="InterPro" id="IPR052514">
    <property type="entry name" value="SAM-dependent_MTase"/>
</dbReference>
<protein>
    <submittedName>
        <fullName evidence="2">FkbM family methyltransferase</fullName>
    </submittedName>
</protein>